<protein>
    <submittedName>
        <fullName evidence="2">Uncharacterized protein</fullName>
    </submittedName>
</protein>
<evidence type="ECO:0000313" key="2">
    <source>
        <dbReference type="EMBL" id="GAG81732.1"/>
    </source>
</evidence>
<organism evidence="2">
    <name type="scientific">marine sediment metagenome</name>
    <dbReference type="NCBI Taxonomy" id="412755"/>
    <lineage>
        <taxon>unclassified sequences</taxon>
        <taxon>metagenomes</taxon>
        <taxon>ecological metagenomes</taxon>
    </lineage>
</organism>
<feature type="non-terminal residue" evidence="2">
    <location>
        <position position="1"/>
    </location>
</feature>
<accession>X1BKL4</accession>
<name>X1BKL4_9ZZZZ</name>
<proteinExistence type="predicted"/>
<comment type="caution">
    <text evidence="2">The sequence shown here is derived from an EMBL/GenBank/DDBJ whole genome shotgun (WGS) entry which is preliminary data.</text>
</comment>
<feature type="region of interest" description="Disordered" evidence="1">
    <location>
        <begin position="76"/>
        <end position="104"/>
    </location>
</feature>
<sequence length="104" mass="11098">FYGTSISELQSKLVSHALEIPTDISELYSSADVGYDNVTSEIASHVLATSVSDSELQSKLVSHVLEQSQVLSQIESSADTVEPGHSDIESEIASHVLDSTCEST</sequence>
<gene>
    <name evidence="2" type="ORF">S01H4_26056</name>
</gene>
<evidence type="ECO:0000256" key="1">
    <source>
        <dbReference type="SAM" id="MobiDB-lite"/>
    </source>
</evidence>
<dbReference type="EMBL" id="BART01012497">
    <property type="protein sequence ID" value="GAG81732.1"/>
    <property type="molecule type" value="Genomic_DNA"/>
</dbReference>
<reference evidence="2" key="1">
    <citation type="journal article" date="2014" name="Front. Microbiol.">
        <title>High frequency of phylogenetically diverse reductive dehalogenase-homologous genes in deep subseafloor sedimentary metagenomes.</title>
        <authorList>
            <person name="Kawai M."/>
            <person name="Futagami T."/>
            <person name="Toyoda A."/>
            <person name="Takaki Y."/>
            <person name="Nishi S."/>
            <person name="Hori S."/>
            <person name="Arai W."/>
            <person name="Tsubouchi T."/>
            <person name="Morono Y."/>
            <person name="Uchiyama I."/>
            <person name="Ito T."/>
            <person name="Fujiyama A."/>
            <person name="Inagaki F."/>
            <person name="Takami H."/>
        </authorList>
    </citation>
    <scope>NUCLEOTIDE SEQUENCE</scope>
    <source>
        <strain evidence="2">Expedition CK06-06</strain>
    </source>
</reference>
<dbReference type="AlphaFoldDB" id="X1BKL4"/>